<dbReference type="GO" id="GO:0005829">
    <property type="term" value="C:cytosol"/>
    <property type="evidence" value="ECO:0007669"/>
    <property type="project" value="TreeGrafter"/>
</dbReference>
<accession>A0A3P7KY18</accession>
<feature type="compositionally biased region" description="Low complexity" evidence="7">
    <location>
        <begin position="226"/>
        <end position="237"/>
    </location>
</feature>
<proteinExistence type="inferred from homology"/>
<sequence length="615" mass="69815">MVFESEERYDAPYKRIVPVQQKDTRLAKDFMLQRCLGRGAFGEVYQARNKLDWSDYAVKCIPLDLTDEVYSRKITREAKLFSKLNHPNIVRYFNAWIENVATLRQESSSYSTSSESENSPPRLIAKKLDFDEDEKYRCFWANTHLRTISNLSVLDSLLPSRLQNIEVAAGGLQVDANEWTASCKGKERPSSSEEESSEDESEQVRPNARSTDAESSIDILFENEDSSSASKTPTSQSEDLEPSSFHSPESGPAKAMELSHLISPTSPVGLERILFIQMEYCGGGTLRKYIDDCHTVGKPNVIWKLFAEILSALGYIHRQGMIHRDVKPTNILLDVEGHIKIGDFGLATKGLLLKRSQTPACASTSESVEQALTKDIGTELYMAPELFDVNNSEPYTSKIDVYSTGVVFFEMCYHPIATGMERHAIINEVKNYLTFPPDFGDGFSMAQARHIRSLICNMLESEAELRPSVEEIMRDSLVPLVDYEDKQFKNIFNVSMKNRNRTYYWVLDTLTKEEQLPARAYCYDQDICKEKFAGGRDGYFDRLRDDLSSVLRMHAFVPLYTHLLVPKSKNALESWASMRAKPAVMMDTHGNTVMLPVSILSAVRCFLFAFFLENK</sequence>
<dbReference type="GO" id="GO:0004694">
    <property type="term" value="F:eukaryotic translation initiation factor 2alpha kinase activity"/>
    <property type="evidence" value="ECO:0007669"/>
    <property type="project" value="TreeGrafter"/>
</dbReference>
<keyword evidence="2 6" id="KW-0547">Nucleotide-binding</keyword>
<evidence type="ECO:0000256" key="1">
    <source>
        <dbReference type="ARBA" id="ARBA00022679"/>
    </source>
</evidence>
<dbReference type="Pfam" id="PF00069">
    <property type="entry name" value="Pkinase"/>
    <property type="match status" value="2"/>
</dbReference>
<evidence type="ECO:0000259" key="8">
    <source>
        <dbReference type="PROSITE" id="PS50011"/>
    </source>
</evidence>
<dbReference type="EMBL" id="UYYB01095132">
    <property type="protein sequence ID" value="VDM75285.1"/>
    <property type="molecule type" value="Genomic_DNA"/>
</dbReference>
<dbReference type="PROSITE" id="PS00108">
    <property type="entry name" value="PROTEIN_KINASE_ST"/>
    <property type="match status" value="1"/>
</dbReference>
<feature type="binding site" evidence="6">
    <location>
        <position position="59"/>
    </location>
    <ligand>
        <name>ATP</name>
        <dbReference type="ChEBI" id="CHEBI:30616"/>
    </ligand>
</feature>
<dbReference type="AlphaFoldDB" id="A0A3P7KY18"/>
<dbReference type="PROSITE" id="PS50011">
    <property type="entry name" value="PROTEIN_KINASE_DOM"/>
    <property type="match status" value="1"/>
</dbReference>
<dbReference type="InterPro" id="IPR008271">
    <property type="entry name" value="Ser/Thr_kinase_AS"/>
</dbReference>
<keyword evidence="3" id="KW-0418">Kinase</keyword>
<feature type="compositionally biased region" description="Acidic residues" evidence="7">
    <location>
        <begin position="192"/>
        <end position="201"/>
    </location>
</feature>
<dbReference type="Gene3D" id="1.10.510.10">
    <property type="entry name" value="Transferase(Phosphotransferase) domain 1"/>
    <property type="match status" value="1"/>
</dbReference>
<dbReference type="InterPro" id="IPR011009">
    <property type="entry name" value="Kinase-like_dom_sf"/>
</dbReference>
<dbReference type="GO" id="GO:1990625">
    <property type="term" value="P:negative regulation of cytoplasmic translational initiation in response to stress"/>
    <property type="evidence" value="ECO:0007669"/>
    <property type="project" value="TreeGrafter"/>
</dbReference>
<dbReference type="PANTHER" id="PTHR11042:SF136">
    <property type="entry name" value="EIF-2-ALPHA KINASE GCN2"/>
    <property type="match status" value="1"/>
</dbReference>
<evidence type="ECO:0000256" key="4">
    <source>
        <dbReference type="ARBA" id="ARBA00022840"/>
    </source>
</evidence>
<feature type="region of interest" description="Disordered" evidence="7">
    <location>
        <begin position="180"/>
        <end position="254"/>
    </location>
</feature>
<evidence type="ECO:0000256" key="2">
    <source>
        <dbReference type="ARBA" id="ARBA00022741"/>
    </source>
</evidence>
<keyword evidence="1" id="KW-0808">Transferase</keyword>
<evidence type="ECO:0000256" key="3">
    <source>
        <dbReference type="ARBA" id="ARBA00022777"/>
    </source>
</evidence>
<name>A0A3P7KY18_STRVU</name>
<dbReference type="Proteomes" id="UP000270094">
    <property type="component" value="Unassembled WGS sequence"/>
</dbReference>
<dbReference type="InterPro" id="IPR017441">
    <property type="entry name" value="Protein_kinase_ATP_BS"/>
</dbReference>
<dbReference type="SUPFAM" id="SSF56112">
    <property type="entry name" value="Protein kinase-like (PK-like)"/>
    <property type="match status" value="1"/>
</dbReference>
<evidence type="ECO:0000256" key="7">
    <source>
        <dbReference type="SAM" id="MobiDB-lite"/>
    </source>
</evidence>
<dbReference type="SMART" id="SM00220">
    <property type="entry name" value="S_TKc"/>
    <property type="match status" value="1"/>
</dbReference>
<dbReference type="GO" id="GO:0005524">
    <property type="term" value="F:ATP binding"/>
    <property type="evidence" value="ECO:0007669"/>
    <property type="project" value="UniProtKB-UniRule"/>
</dbReference>
<reference evidence="9 10" key="1">
    <citation type="submission" date="2018-11" db="EMBL/GenBank/DDBJ databases">
        <authorList>
            <consortium name="Pathogen Informatics"/>
        </authorList>
    </citation>
    <scope>NUCLEOTIDE SEQUENCE [LARGE SCALE GENOMIC DNA]</scope>
</reference>
<dbReference type="PANTHER" id="PTHR11042">
    <property type="entry name" value="EUKARYOTIC TRANSLATION INITIATION FACTOR 2-ALPHA KINASE EIF2-ALPHA KINASE -RELATED"/>
    <property type="match status" value="1"/>
</dbReference>
<evidence type="ECO:0000256" key="6">
    <source>
        <dbReference type="PROSITE-ProRule" id="PRU10141"/>
    </source>
</evidence>
<dbReference type="PROSITE" id="PS00107">
    <property type="entry name" value="PROTEIN_KINASE_ATP"/>
    <property type="match status" value="1"/>
</dbReference>
<dbReference type="GO" id="GO:0005634">
    <property type="term" value="C:nucleus"/>
    <property type="evidence" value="ECO:0007669"/>
    <property type="project" value="TreeGrafter"/>
</dbReference>
<comment type="similarity">
    <text evidence="5">Belongs to the protein kinase superfamily. Ser/Thr protein kinase family. GCN2 subfamily.</text>
</comment>
<keyword evidence="10" id="KW-1185">Reference proteome</keyword>
<dbReference type="InterPro" id="IPR000719">
    <property type="entry name" value="Prot_kinase_dom"/>
</dbReference>
<feature type="domain" description="Protein kinase" evidence="8">
    <location>
        <begin position="30"/>
        <end position="478"/>
    </location>
</feature>
<gene>
    <name evidence="9" type="ORF">SVUK_LOCUS10283</name>
</gene>
<dbReference type="InterPro" id="IPR050339">
    <property type="entry name" value="CC_SR_Kinase"/>
</dbReference>
<protein>
    <recommendedName>
        <fullName evidence="8">Protein kinase domain-containing protein</fullName>
    </recommendedName>
</protein>
<evidence type="ECO:0000313" key="9">
    <source>
        <dbReference type="EMBL" id="VDM75285.1"/>
    </source>
</evidence>
<keyword evidence="4 6" id="KW-0067">ATP-binding</keyword>
<organism evidence="9 10">
    <name type="scientific">Strongylus vulgaris</name>
    <name type="common">Blood worm</name>
    <dbReference type="NCBI Taxonomy" id="40348"/>
    <lineage>
        <taxon>Eukaryota</taxon>
        <taxon>Metazoa</taxon>
        <taxon>Ecdysozoa</taxon>
        <taxon>Nematoda</taxon>
        <taxon>Chromadorea</taxon>
        <taxon>Rhabditida</taxon>
        <taxon>Rhabditina</taxon>
        <taxon>Rhabditomorpha</taxon>
        <taxon>Strongyloidea</taxon>
        <taxon>Strongylidae</taxon>
        <taxon>Strongylus</taxon>
    </lineage>
</organism>
<dbReference type="Gene3D" id="3.30.200.20">
    <property type="entry name" value="Phosphorylase Kinase, domain 1"/>
    <property type="match status" value="1"/>
</dbReference>
<evidence type="ECO:0000256" key="5">
    <source>
        <dbReference type="ARBA" id="ARBA00037982"/>
    </source>
</evidence>
<evidence type="ECO:0000313" key="10">
    <source>
        <dbReference type="Proteomes" id="UP000270094"/>
    </source>
</evidence>
<dbReference type="OrthoDB" id="5915312at2759"/>